<dbReference type="AlphaFoldDB" id="N6W7K9"/>
<dbReference type="Proteomes" id="UP000013015">
    <property type="component" value="Unassembled WGS sequence"/>
</dbReference>
<dbReference type="HOGENOM" id="CLU_3003571_0_0_11"/>
<accession>N6W7K9</accession>
<dbReference type="PATRIC" id="fig|888050.3.peg.565"/>
<dbReference type="STRING" id="888050.HMPREF9004_0589"/>
<evidence type="ECO:0000313" key="1">
    <source>
        <dbReference type="EMBL" id="ENO18540.1"/>
    </source>
</evidence>
<protein>
    <submittedName>
        <fullName evidence="1">Uncharacterized protein</fullName>
    </submittedName>
</protein>
<proteinExistence type="predicted"/>
<dbReference type="EMBL" id="AQHZ01000010">
    <property type="protein sequence ID" value="ENO18540.1"/>
    <property type="molecule type" value="Genomic_DNA"/>
</dbReference>
<evidence type="ECO:0000313" key="2">
    <source>
        <dbReference type="Proteomes" id="UP000013015"/>
    </source>
</evidence>
<gene>
    <name evidence="1" type="ORF">HMPREF9004_0589</name>
</gene>
<name>N6W7K9_9ACTO</name>
<organism evidence="1 2">
    <name type="scientific">Schaalia cardiffensis F0333</name>
    <dbReference type="NCBI Taxonomy" id="888050"/>
    <lineage>
        <taxon>Bacteria</taxon>
        <taxon>Bacillati</taxon>
        <taxon>Actinomycetota</taxon>
        <taxon>Actinomycetes</taxon>
        <taxon>Actinomycetales</taxon>
        <taxon>Actinomycetaceae</taxon>
        <taxon>Schaalia</taxon>
    </lineage>
</organism>
<keyword evidence="2" id="KW-1185">Reference proteome</keyword>
<reference evidence="1 2" key="1">
    <citation type="submission" date="2013-03" db="EMBL/GenBank/DDBJ databases">
        <title>Reference genome for the Human Microbiome Project.</title>
        <authorList>
            <person name="Aqrawi P."/>
            <person name="Ayvaz T."/>
            <person name="Bess C."/>
            <person name="Blankenburg K."/>
            <person name="Coyle M."/>
            <person name="Deng J."/>
            <person name="Forbes L."/>
            <person name="Fowler G."/>
            <person name="Francisco L."/>
            <person name="Fu Q."/>
            <person name="Gibbs R."/>
            <person name="Gross S."/>
            <person name="Gubbala S."/>
            <person name="Hale W."/>
            <person name="Hemphill L."/>
            <person name="Highlander S."/>
            <person name="Hirani K."/>
            <person name="Jackson L."/>
            <person name="Jakkamsetti A."/>
            <person name="Javaid M."/>
            <person name="Jayaseelan J.C."/>
            <person name="Jiang H."/>
            <person name="Joshi V."/>
            <person name="Korchina V."/>
            <person name="Kovar C."/>
            <person name="Lara F."/>
            <person name="Lee S."/>
            <person name="Liu Y."/>
            <person name="Mata R."/>
            <person name="Mathew T."/>
            <person name="Munidasa M."/>
            <person name="Muzny D."/>
            <person name="Nazareth L."/>
            <person name="Ngo R."/>
            <person name="Nguyen L."/>
            <person name="Nguyen N."/>
            <person name="Okwuonu G."/>
            <person name="Ongeri F."/>
            <person name="Palculict T."/>
            <person name="Patil S."/>
            <person name="Petrosino J."/>
            <person name="Pham C."/>
            <person name="Pham P."/>
            <person name="Pu L.-L."/>
            <person name="Qin X."/>
            <person name="Qu J."/>
            <person name="Reid J."/>
            <person name="Ross M."/>
            <person name="Ruth R."/>
            <person name="Saada N."/>
            <person name="San Lucas F."/>
            <person name="Santibanez J."/>
            <person name="Shang Y."/>
            <person name="Simmons D."/>
            <person name="Song X.-Z."/>
            <person name="Tang L.-Y."/>
            <person name="Thornton R."/>
            <person name="Warren J."/>
            <person name="Weissenberger G."/>
            <person name="Wilczek-Boney K."/>
            <person name="Worley K."/>
            <person name="Youmans B."/>
            <person name="Zhang J."/>
            <person name="Zhang L."/>
            <person name="Zhao Z."/>
            <person name="Zhou C."/>
            <person name="Zhu D."/>
            <person name="Zhu Y."/>
        </authorList>
    </citation>
    <scope>NUCLEOTIDE SEQUENCE [LARGE SCALE GENOMIC DNA]</scope>
    <source>
        <strain evidence="1 2">F0333</strain>
    </source>
</reference>
<sequence>MTGDAHRFGPYGQLCTRFINLSVIRVRSQLYISTPCTCRAWPLHACAWHTRARDDS</sequence>
<comment type="caution">
    <text evidence="1">The sequence shown here is derived from an EMBL/GenBank/DDBJ whole genome shotgun (WGS) entry which is preliminary data.</text>
</comment>